<dbReference type="KEGG" id="gma:AciX8_0772"/>
<dbReference type="Pfam" id="PF13975">
    <property type="entry name" value="gag-asp_proteas"/>
    <property type="match status" value="1"/>
</dbReference>
<dbReference type="InterPro" id="IPR021109">
    <property type="entry name" value="Peptidase_aspartic_dom_sf"/>
</dbReference>
<name>G8NSM2_GRAMM</name>
<reference evidence="2 3" key="1">
    <citation type="submission" date="2011-11" db="EMBL/GenBank/DDBJ databases">
        <title>Complete sequence of Granulicella mallensis MP5ACTX8.</title>
        <authorList>
            <consortium name="US DOE Joint Genome Institute"/>
            <person name="Lucas S."/>
            <person name="Copeland A."/>
            <person name="Lapidus A."/>
            <person name="Cheng J.-F."/>
            <person name="Goodwin L."/>
            <person name="Pitluck S."/>
            <person name="Peters L."/>
            <person name="Lu M."/>
            <person name="Detter J.C."/>
            <person name="Han C."/>
            <person name="Tapia R."/>
            <person name="Land M."/>
            <person name="Hauser L."/>
            <person name="Kyrpides N."/>
            <person name="Ivanova N."/>
            <person name="Mikhailova N."/>
            <person name="Pagani I."/>
            <person name="Rawat S."/>
            <person name="Mannisto M."/>
            <person name="Haggblom M."/>
            <person name="Woyke T."/>
        </authorList>
    </citation>
    <scope>NUCLEOTIDE SEQUENCE [LARGE SCALE GENOMIC DNA]</scope>
    <source>
        <strain evidence="3">ATCC BAA-1857 / DSM 23137 / MP5ACTX8</strain>
    </source>
</reference>
<dbReference type="HOGENOM" id="CLU_039603_0_0_0"/>
<evidence type="ECO:0000259" key="1">
    <source>
        <dbReference type="PROSITE" id="PS50106"/>
    </source>
</evidence>
<protein>
    <submittedName>
        <fullName evidence="2">PDZ/DHR/GLGF domain protein</fullName>
    </submittedName>
</protein>
<dbReference type="STRING" id="682795.AciX8_0772"/>
<dbReference type="InterPro" id="IPR001478">
    <property type="entry name" value="PDZ"/>
</dbReference>
<evidence type="ECO:0000313" key="2">
    <source>
        <dbReference type="EMBL" id="AEU35121.1"/>
    </source>
</evidence>
<dbReference type="SUPFAM" id="SSF50156">
    <property type="entry name" value="PDZ domain-like"/>
    <property type="match status" value="1"/>
</dbReference>
<dbReference type="eggNOG" id="COG3577">
    <property type="taxonomic scope" value="Bacteria"/>
</dbReference>
<dbReference type="Gene3D" id="2.30.42.10">
    <property type="match status" value="1"/>
</dbReference>
<dbReference type="SMART" id="SM00228">
    <property type="entry name" value="PDZ"/>
    <property type="match status" value="1"/>
</dbReference>
<dbReference type="InterPro" id="IPR041489">
    <property type="entry name" value="PDZ_6"/>
</dbReference>
<accession>G8NSM2</accession>
<sequence length="361" mass="38836">MPSSIMVPSKDGVEFNAQINGRGPFTLLFDTGAGVNILSAETAQLLGLQVEGAPLQVAAAGGYATVRRARVETLQIAGLVLHNQTFYVMALPWEHRSNLAGAVGYELWSRLAIKIDYEHQQLTFSDPASFAYSGPGMKMPLKVVDRELEVRGSVAGADGIFTLDTGNEASLVMEPGFVKKNDLVHRLQAHYHGYSGSGAAGPMPTAYYARLGTLRIGRAEVDDVISLLLDGSMSPGNKNDGNIGTGLLRQFNVVLDCTHGMLYLEKNSNWGKPGIFNRAGIVTDSIIQDQKIVTILPGSPSDIAGLKVGDVILQIDGHVPSGDPLEQNDPAFLQPAGTIVRLTVKRDNIVRNFKVTLRNML</sequence>
<dbReference type="CDD" id="cd05483">
    <property type="entry name" value="retropepsin_like_bacteria"/>
    <property type="match status" value="1"/>
</dbReference>
<evidence type="ECO:0000313" key="3">
    <source>
        <dbReference type="Proteomes" id="UP000007113"/>
    </source>
</evidence>
<dbReference type="AlphaFoldDB" id="G8NSM2"/>
<dbReference type="InterPro" id="IPR036034">
    <property type="entry name" value="PDZ_sf"/>
</dbReference>
<proteinExistence type="predicted"/>
<feature type="domain" description="PDZ" evidence="1">
    <location>
        <begin position="261"/>
        <end position="348"/>
    </location>
</feature>
<dbReference type="Gene3D" id="2.40.70.10">
    <property type="entry name" value="Acid Proteases"/>
    <property type="match status" value="2"/>
</dbReference>
<keyword evidence="3" id="KW-1185">Reference proteome</keyword>
<dbReference type="Pfam" id="PF17820">
    <property type="entry name" value="PDZ_6"/>
    <property type="match status" value="1"/>
</dbReference>
<dbReference type="eggNOG" id="COG0793">
    <property type="taxonomic scope" value="Bacteria"/>
</dbReference>
<dbReference type="PROSITE" id="PS50106">
    <property type="entry name" value="PDZ"/>
    <property type="match status" value="1"/>
</dbReference>
<dbReference type="InterPro" id="IPR034122">
    <property type="entry name" value="Retropepsin-like_bacterial"/>
</dbReference>
<dbReference type="SUPFAM" id="SSF50630">
    <property type="entry name" value="Acid proteases"/>
    <property type="match status" value="1"/>
</dbReference>
<organism evidence="2 3">
    <name type="scientific">Granulicella mallensis (strain ATCC BAA-1857 / DSM 23137 / MP5ACTX8)</name>
    <dbReference type="NCBI Taxonomy" id="682795"/>
    <lineage>
        <taxon>Bacteria</taxon>
        <taxon>Pseudomonadati</taxon>
        <taxon>Acidobacteriota</taxon>
        <taxon>Terriglobia</taxon>
        <taxon>Terriglobales</taxon>
        <taxon>Acidobacteriaceae</taxon>
        <taxon>Granulicella</taxon>
    </lineage>
</organism>
<dbReference type="EMBL" id="CP003130">
    <property type="protein sequence ID" value="AEU35121.1"/>
    <property type="molecule type" value="Genomic_DNA"/>
</dbReference>
<dbReference type="Proteomes" id="UP000007113">
    <property type="component" value="Chromosome"/>
</dbReference>
<gene>
    <name evidence="2" type="ordered locus">AciX8_0772</name>
</gene>